<dbReference type="Pfam" id="PF07244">
    <property type="entry name" value="POTRA"/>
    <property type="match status" value="2"/>
</dbReference>
<dbReference type="AlphaFoldDB" id="A0A382WSQ4"/>
<accession>A0A382WSQ4</accession>
<reference evidence="2" key="1">
    <citation type="submission" date="2018-05" db="EMBL/GenBank/DDBJ databases">
        <authorList>
            <person name="Lanie J.A."/>
            <person name="Ng W.-L."/>
            <person name="Kazmierczak K.M."/>
            <person name="Andrzejewski T.M."/>
            <person name="Davidsen T.M."/>
            <person name="Wayne K.J."/>
            <person name="Tettelin H."/>
            <person name="Glass J.I."/>
            <person name="Rusch D."/>
            <person name="Podicherti R."/>
            <person name="Tsui H.-C.T."/>
            <person name="Winkler M.E."/>
        </authorList>
    </citation>
    <scope>NUCLEOTIDE SEQUENCE</scope>
</reference>
<proteinExistence type="predicted"/>
<evidence type="ECO:0000313" key="2">
    <source>
        <dbReference type="EMBL" id="SVD61659.1"/>
    </source>
</evidence>
<feature type="non-terminal residue" evidence="2">
    <location>
        <position position="223"/>
    </location>
</feature>
<feature type="domain" description="POTRA" evidence="1">
    <location>
        <begin position="112"/>
        <end position="187"/>
    </location>
</feature>
<name>A0A382WSQ4_9ZZZZ</name>
<dbReference type="Gene3D" id="3.10.20.310">
    <property type="entry name" value="membrane protein fhac"/>
    <property type="match status" value="2"/>
</dbReference>
<evidence type="ECO:0000259" key="1">
    <source>
        <dbReference type="Pfam" id="PF07244"/>
    </source>
</evidence>
<dbReference type="EMBL" id="UINC01162096">
    <property type="protein sequence ID" value="SVD61659.1"/>
    <property type="molecule type" value="Genomic_DNA"/>
</dbReference>
<gene>
    <name evidence="2" type="ORF">METZ01_LOCUS414513</name>
</gene>
<dbReference type="InterPro" id="IPR010827">
    <property type="entry name" value="BamA/TamA_POTRA"/>
</dbReference>
<organism evidence="2">
    <name type="scientific">marine metagenome</name>
    <dbReference type="NCBI Taxonomy" id="408172"/>
    <lineage>
        <taxon>unclassified sequences</taxon>
        <taxon>metagenomes</taxon>
        <taxon>ecological metagenomes</taxon>
    </lineage>
</organism>
<feature type="domain" description="POTRA" evidence="1">
    <location>
        <begin position="36"/>
        <end position="107"/>
    </location>
</feature>
<dbReference type="GO" id="GO:0019867">
    <property type="term" value="C:outer membrane"/>
    <property type="evidence" value="ECO:0007669"/>
    <property type="project" value="InterPro"/>
</dbReference>
<sequence length="223" mass="24738">MKGILATTVSRIATNSLIGAFFLVAATSGTSGAQTRIAEIEVQGELRRVAESLILSTIGLTPGVELSQENVQEAIRSLHGLNVFKDIQLWAEEIANGDVKLVVVVDEYPALEGIRFKGHKKMKEKEMKEALGLVIGQVIAPKDIARGRQKILDMYVDKGYLRAEVSGKLFDAEEEGEVYLHYDVEEGEKVKVRKINILNSNALSAGKVRKQMGTKESRWWRKN</sequence>
<protein>
    <recommendedName>
        <fullName evidence="1">POTRA domain-containing protein</fullName>
    </recommendedName>
</protein>